<dbReference type="GO" id="GO:0003676">
    <property type="term" value="F:nucleic acid binding"/>
    <property type="evidence" value="ECO:0007669"/>
    <property type="project" value="InterPro"/>
</dbReference>
<keyword evidence="5" id="KW-1185">Reference proteome</keyword>
<dbReference type="Proteomes" id="UP001141552">
    <property type="component" value="Unassembled WGS sequence"/>
</dbReference>
<dbReference type="PANTHER" id="PTHR13068:SF31">
    <property type="entry name" value="TRANSCRIPTION TERMINATION FACTOR MTERF2, CHLOROPLASTIC-LIKE"/>
    <property type="match status" value="1"/>
</dbReference>
<evidence type="ECO:0000256" key="1">
    <source>
        <dbReference type="ARBA" id="ARBA00007692"/>
    </source>
</evidence>
<sequence>MGRILFFLIQKRFLKTLTPPPALLSPASPVLTTADSSPATSSSIVEYLTSSCGLSSKSALSVSQKLKFRESNLRNPQLVLHFLKAHNFSDTHIAKIIQKAPRVLLSSVEDTLRPKFDFLIGIGFAGRLLPDLIASDPFVLCRSLDSHLKACFQLLRPFLESNNKFGLSIRRCSWLLSGGFRGTVQANLEFLTKQGVPANCIGKLLLSHPRTISQKHERVVYTLQAVKGLGYDPESPMFVHAFGVMMRMRESTWKKKIELLKSFGWSEEEILTAFRRYPFFMECSEEKLNANARGDRKVVLCRLEPKEIRDIVIADISWCVYPSLILECFFLRTFSSTLSPPPTTTLRGASGTSFILQFLINSCGLSPKSALSASGKLQLHQKNLPRAQAQAVLECLEAHNFGDTHIAKSLIQKRPRVLHCNVETNMKPKFSFFIDNGCVAQLLPELFLSNPKITHSSLDSRIKSLFLFPEEVILAAIRRFPFMLSFGYIDNVPANVDFLVKEGVAANRVGKLLQLRPRILSNSHVKVVCAVNAIRKIGLQPKAPMFIHAFVIEVMKSLGWSEEETMSAFKQCPCIMAASEEKIRSATDLYLNAMKFGRKDILRFPVLLKYSLVRGFVRGGILWRC</sequence>
<evidence type="ECO:0000256" key="3">
    <source>
        <dbReference type="ARBA" id="ARBA00022946"/>
    </source>
</evidence>
<keyword evidence="2" id="KW-0804">Transcription</keyword>
<proteinExistence type="inferred from homology"/>
<keyword evidence="2" id="KW-0805">Transcription regulation</keyword>
<dbReference type="Pfam" id="PF02536">
    <property type="entry name" value="mTERF"/>
    <property type="match status" value="2"/>
</dbReference>
<organism evidence="4 5">
    <name type="scientific">Turnera subulata</name>
    <dbReference type="NCBI Taxonomy" id="218843"/>
    <lineage>
        <taxon>Eukaryota</taxon>
        <taxon>Viridiplantae</taxon>
        <taxon>Streptophyta</taxon>
        <taxon>Embryophyta</taxon>
        <taxon>Tracheophyta</taxon>
        <taxon>Spermatophyta</taxon>
        <taxon>Magnoliopsida</taxon>
        <taxon>eudicotyledons</taxon>
        <taxon>Gunneridae</taxon>
        <taxon>Pentapetalae</taxon>
        <taxon>rosids</taxon>
        <taxon>fabids</taxon>
        <taxon>Malpighiales</taxon>
        <taxon>Passifloraceae</taxon>
        <taxon>Turnera</taxon>
    </lineage>
</organism>
<reference evidence="4" key="1">
    <citation type="submission" date="2022-02" db="EMBL/GenBank/DDBJ databases">
        <authorList>
            <person name="Henning P.M."/>
            <person name="McCubbin A.G."/>
            <person name="Shore J.S."/>
        </authorList>
    </citation>
    <scope>NUCLEOTIDE SEQUENCE</scope>
    <source>
        <strain evidence="4">F60SS</strain>
        <tissue evidence="4">Leaves</tissue>
    </source>
</reference>
<dbReference type="OrthoDB" id="637682at2759"/>
<evidence type="ECO:0000313" key="4">
    <source>
        <dbReference type="EMBL" id="KAJ4841098.1"/>
    </source>
</evidence>
<keyword evidence="2" id="KW-0806">Transcription termination</keyword>
<dbReference type="EMBL" id="JAKUCV010002884">
    <property type="protein sequence ID" value="KAJ4841098.1"/>
    <property type="molecule type" value="Genomic_DNA"/>
</dbReference>
<dbReference type="PANTHER" id="PTHR13068">
    <property type="entry name" value="CGI-12 PROTEIN-RELATED"/>
    <property type="match status" value="1"/>
</dbReference>
<dbReference type="InterPro" id="IPR038538">
    <property type="entry name" value="MTERF_sf"/>
</dbReference>
<dbReference type="InterPro" id="IPR003690">
    <property type="entry name" value="MTERF"/>
</dbReference>
<comment type="similarity">
    <text evidence="1">Belongs to the mTERF family.</text>
</comment>
<evidence type="ECO:0000313" key="5">
    <source>
        <dbReference type="Proteomes" id="UP001141552"/>
    </source>
</evidence>
<dbReference type="SMART" id="SM00733">
    <property type="entry name" value="Mterf"/>
    <property type="match status" value="9"/>
</dbReference>
<name>A0A9Q0G023_9ROSI</name>
<reference evidence="4" key="2">
    <citation type="journal article" date="2023" name="Plants (Basel)">
        <title>Annotation of the Turnera subulata (Passifloraceae) Draft Genome Reveals the S-Locus Evolved after the Divergence of Turneroideae from Passifloroideae in a Stepwise Manner.</title>
        <authorList>
            <person name="Henning P.M."/>
            <person name="Roalson E.H."/>
            <person name="Mir W."/>
            <person name="McCubbin A.G."/>
            <person name="Shore J.S."/>
        </authorList>
    </citation>
    <scope>NUCLEOTIDE SEQUENCE</scope>
    <source>
        <strain evidence="4">F60SS</strain>
    </source>
</reference>
<comment type="caution">
    <text evidence="4">The sequence shown here is derived from an EMBL/GenBank/DDBJ whole genome shotgun (WGS) entry which is preliminary data.</text>
</comment>
<evidence type="ECO:0000256" key="2">
    <source>
        <dbReference type="ARBA" id="ARBA00022472"/>
    </source>
</evidence>
<dbReference type="Gene3D" id="1.25.70.10">
    <property type="entry name" value="Transcription termination factor 3, mitochondrial"/>
    <property type="match status" value="3"/>
</dbReference>
<gene>
    <name evidence="4" type="ORF">Tsubulata_027383</name>
</gene>
<accession>A0A9Q0G023</accession>
<keyword evidence="3" id="KW-0809">Transit peptide</keyword>
<dbReference type="GO" id="GO:0006353">
    <property type="term" value="P:DNA-templated transcription termination"/>
    <property type="evidence" value="ECO:0007669"/>
    <property type="project" value="UniProtKB-KW"/>
</dbReference>
<dbReference type="FunFam" id="1.25.70.10:FF:000001">
    <property type="entry name" value="Mitochondrial transcription termination factor-like"/>
    <property type="match status" value="1"/>
</dbReference>
<dbReference type="AlphaFoldDB" id="A0A9Q0G023"/>
<feature type="non-terminal residue" evidence="4">
    <location>
        <position position="1"/>
    </location>
</feature>
<protein>
    <submittedName>
        <fullName evidence="4">Uncharacterized protein</fullName>
    </submittedName>
</protein>